<dbReference type="RefSeq" id="WP_269927255.1">
    <property type="nucleotide sequence ID" value="NZ_JAMKBJ010000013.1"/>
</dbReference>
<reference evidence="3" key="1">
    <citation type="submission" date="2022-05" db="EMBL/GenBank/DDBJ databases">
        <authorList>
            <person name="Colautti A."/>
            <person name="Iacumin L."/>
        </authorList>
    </citation>
    <scope>NUCLEOTIDE SEQUENCE</scope>
    <source>
        <strain evidence="3">SK 55</strain>
    </source>
</reference>
<dbReference type="PANTHER" id="PTHR31302:SF0">
    <property type="entry name" value="TRANSMEMBRANE PROTEIN WITH METALLOPHOSPHOESTERASE DOMAIN"/>
    <property type="match status" value="1"/>
</dbReference>
<dbReference type="GO" id="GO:0016787">
    <property type="term" value="F:hydrolase activity"/>
    <property type="evidence" value="ECO:0007669"/>
    <property type="project" value="InterPro"/>
</dbReference>
<dbReference type="Pfam" id="PF00149">
    <property type="entry name" value="Metallophos"/>
    <property type="match status" value="1"/>
</dbReference>
<evidence type="ECO:0000313" key="4">
    <source>
        <dbReference type="Proteomes" id="UP001152173"/>
    </source>
</evidence>
<keyword evidence="1" id="KW-1133">Transmembrane helix</keyword>
<protein>
    <submittedName>
        <fullName evidence="3">Metallophosphoesterase</fullName>
    </submittedName>
</protein>
<proteinExistence type="predicted"/>
<dbReference type="Gene3D" id="3.60.21.10">
    <property type="match status" value="1"/>
</dbReference>
<keyword evidence="1" id="KW-0472">Membrane</keyword>
<dbReference type="InterPro" id="IPR004843">
    <property type="entry name" value="Calcineurin-like_PHP"/>
</dbReference>
<dbReference type="InterPro" id="IPR051158">
    <property type="entry name" value="Metallophosphoesterase_sf"/>
</dbReference>
<feature type="transmembrane region" description="Helical" evidence="1">
    <location>
        <begin position="98"/>
        <end position="121"/>
    </location>
</feature>
<accession>A0A9X3LHV1</accession>
<feature type="transmembrane region" description="Helical" evidence="1">
    <location>
        <begin position="67"/>
        <end position="92"/>
    </location>
</feature>
<dbReference type="EMBL" id="JAMKBJ010000013">
    <property type="protein sequence ID" value="MCZ8538181.1"/>
    <property type="molecule type" value="Genomic_DNA"/>
</dbReference>
<dbReference type="SUPFAM" id="SSF56300">
    <property type="entry name" value="Metallo-dependent phosphatases"/>
    <property type="match status" value="1"/>
</dbReference>
<feature type="transmembrane region" description="Helical" evidence="1">
    <location>
        <begin position="35"/>
        <end position="55"/>
    </location>
</feature>
<evidence type="ECO:0000256" key="1">
    <source>
        <dbReference type="SAM" id="Phobius"/>
    </source>
</evidence>
<dbReference type="AlphaFoldDB" id="A0A9X3LHV1"/>
<sequence length="361" mass="41488">MKRISIGTLILAVYTLLVFYFGYNTYQWLQTWELTIHPVLFGFLWFVCAFGYIIGKFSHSLKYFSMIGSYWFIVMQYGLILFPLATVAYLVIPSEQTIFMIGNIVAFVFLIIFIAGTYMAFSPVVRHKTIHINKDSGSLRELKLVLASDFHLGLLSNKKHLQRFVNLANEEQPDVVLLAGDLVDDDPIWFVKDGMSEVMRQLKTTYGVYGVVGNHEYYGRKIPLLVEEMREAGVRMLLDETICVENAFYVTGREDATNGKRQTLESLKPELDELPWFVMDHTPFDLNTPAKLGVDVHVSGHTHRGQMWPNHLFTRRLFELDYGYKHKGLMHAFVSSGFGFWGPPLRLGSRSELWSIKITLS</sequence>
<comment type="caution">
    <text evidence="3">The sequence shown here is derived from an EMBL/GenBank/DDBJ whole genome shotgun (WGS) entry which is preliminary data.</text>
</comment>
<keyword evidence="4" id="KW-1185">Reference proteome</keyword>
<name>A0A9X3LHV1_9BACL</name>
<dbReference type="PANTHER" id="PTHR31302">
    <property type="entry name" value="TRANSMEMBRANE PROTEIN WITH METALLOPHOSPHOESTERASE DOMAIN-RELATED"/>
    <property type="match status" value="1"/>
</dbReference>
<feature type="transmembrane region" description="Helical" evidence="1">
    <location>
        <begin position="7"/>
        <end position="23"/>
    </location>
</feature>
<feature type="domain" description="Calcineurin-like phosphoesterase" evidence="2">
    <location>
        <begin position="143"/>
        <end position="304"/>
    </location>
</feature>
<dbReference type="Proteomes" id="UP001152173">
    <property type="component" value="Unassembled WGS sequence"/>
</dbReference>
<gene>
    <name evidence="3" type="ORF">M9R32_13375</name>
</gene>
<dbReference type="InterPro" id="IPR029052">
    <property type="entry name" value="Metallo-depent_PP-like"/>
</dbReference>
<dbReference type="CDD" id="cd07385">
    <property type="entry name" value="MPP_YkuE_C"/>
    <property type="match status" value="1"/>
</dbReference>
<organism evidence="3 4">
    <name type="scientific">Paenisporosarcina quisquiliarum</name>
    <dbReference type="NCBI Taxonomy" id="365346"/>
    <lineage>
        <taxon>Bacteria</taxon>
        <taxon>Bacillati</taxon>
        <taxon>Bacillota</taxon>
        <taxon>Bacilli</taxon>
        <taxon>Bacillales</taxon>
        <taxon>Caryophanaceae</taxon>
        <taxon>Paenisporosarcina</taxon>
    </lineage>
</organism>
<evidence type="ECO:0000313" key="3">
    <source>
        <dbReference type="EMBL" id="MCZ8538181.1"/>
    </source>
</evidence>
<keyword evidence="1" id="KW-0812">Transmembrane</keyword>
<evidence type="ECO:0000259" key="2">
    <source>
        <dbReference type="Pfam" id="PF00149"/>
    </source>
</evidence>